<name>A0A0M0BXS8_9ARCH</name>
<keyword evidence="1" id="KW-0812">Transmembrane</keyword>
<protein>
    <submittedName>
        <fullName evidence="2">Uncharacterized protein</fullName>
    </submittedName>
</protein>
<evidence type="ECO:0000313" key="2">
    <source>
        <dbReference type="EMBL" id="KON33407.1"/>
    </source>
</evidence>
<feature type="transmembrane region" description="Helical" evidence="1">
    <location>
        <begin position="49"/>
        <end position="67"/>
    </location>
</feature>
<dbReference type="EMBL" id="LFWU01000031">
    <property type="protein sequence ID" value="KON33407.1"/>
    <property type="molecule type" value="Genomic_DNA"/>
</dbReference>
<accession>A0A0M0BXS8</accession>
<keyword evidence="1" id="KW-1133">Transmembrane helix</keyword>
<dbReference type="Proteomes" id="UP000037237">
    <property type="component" value="Unassembled WGS sequence"/>
</dbReference>
<evidence type="ECO:0000313" key="3">
    <source>
        <dbReference type="Proteomes" id="UP000037237"/>
    </source>
</evidence>
<dbReference type="AlphaFoldDB" id="A0A0M0BXS8"/>
<proteinExistence type="predicted"/>
<dbReference type="PATRIC" id="fig|1685124.3.peg.243"/>
<keyword evidence="1" id="KW-0472">Membrane</keyword>
<gene>
    <name evidence="2" type="ORF">AC477_01575</name>
</gene>
<organism evidence="2 3">
    <name type="scientific">miscellaneous Crenarchaeota group-1 archaeon SG8-32-1</name>
    <dbReference type="NCBI Taxonomy" id="1685124"/>
    <lineage>
        <taxon>Archaea</taxon>
        <taxon>Candidatus Bathyarchaeota</taxon>
        <taxon>MCG-1</taxon>
    </lineage>
</organism>
<feature type="transmembrane region" description="Helical" evidence="1">
    <location>
        <begin position="87"/>
        <end position="108"/>
    </location>
</feature>
<sequence>MEHQPIWKARTAFICYMVLFAGILAGSIIIGIAMFGLGLELQELNFPSALIALPITESIILGVTLVFAKQKGVSLNQLGLKRPNLKIIVIASLAAIFLLILAGSISLVEEVILGPDPDAELLMDAIIPRDSL</sequence>
<comment type="caution">
    <text evidence="2">The sequence shown here is derived from an EMBL/GenBank/DDBJ whole genome shotgun (WGS) entry which is preliminary data.</text>
</comment>
<feature type="transmembrane region" description="Helical" evidence="1">
    <location>
        <begin position="12"/>
        <end position="37"/>
    </location>
</feature>
<reference evidence="2 3" key="1">
    <citation type="submission" date="2015-06" db="EMBL/GenBank/DDBJ databases">
        <title>New insights into the roles of widespread benthic archaea in carbon and nitrogen cycling.</title>
        <authorList>
            <person name="Lazar C.S."/>
            <person name="Baker B.J."/>
            <person name="Seitz K.W."/>
            <person name="Hyde A.S."/>
            <person name="Dick G.J."/>
            <person name="Hinrichs K.-U."/>
            <person name="Teske A.P."/>
        </authorList>
    </citation>
    <scope>NUCLEOTIDE SEQUENCE [LARGE SCALE GENOMIC DNA]</scope>
    <source>
        <strain evidence="2">SG8-32-1</strain>
    </source>
</reference>
<evidence type="ECO:0000256" key="1">
    <source>
        <dbReference type="SAM" id="Phobius"/>
    </source>
</evidence>